<dbReference type="GO" id="GO:0045493">
    <property type="term" value="P:xylan catabolic process"/>
    <property type="evidence" value="ECO:0007669"/>
    <property type="project" value="UniProtKB-UniRule"/>
</dbReference>
<dbReference type="PROSITE" id="PS00777">
    <property type="entry name" value="GH11_2"/>
    <property type="match status" value="1"/>
</dbReference>
<dbReference type="OrthoDB" id="9806342at2"/>
<comment type="catalytic activity">
    <reaction evidence="1 9 10">
        <text>Endohydrolysis of (1-&gt;4)-beta-D-xylosidic linkages in xylans.</text>
        <dbReference type="EC" id="3.2.1.8"/>
    </reaction>
</comment>
<dbReference type="EMBL" id="FUXA01000007">
    <property type="protein sequence ID" value="SJZ65502.1"/>
    <property type="molecule type" value="Genomic_DNA"/>
</dbReference>
<feature type="active site" description="Proton donor" evidence="9">
    <location>
        <position position="215"/>
    </location>
</feature>
<keyword evidence="6 9" id="KW-0119">Carbohydrate metabolism</keyword>
<evidence type="ECO:0000256" key="2">
    <source>
        <dbReference type="ARBA" id="ARBA00004851"/>
    </source>
</evidence>
<dbReference type="InterPro" id="IPR001137">
    <property type="entry name" value="Glyco_hydro_11"/>
</dbReference>
<gene>
    <name evidence="14" type="ORF">SAMN02745110_01197</name>
</gene>
<feature type="signal peptide" evidence="12">
    <location>
        <begin position="1"/>
        <end position="28"/>
    </location>
</feature>
<evidence type="ECO:0000259" key="13">
    <source>
        <dbReference type="PROSITE" id="PS51761"/>
    </source>
</evidence>
<keyword evidence="12" id="KW-0732">Signal</keyword>
<dbReference type="Gene3D" id="2.60.120.180">
    <property type="match status" value="1"/>
</dbReference>
<dbReference type="InterPro" id="IPR008979">
    <property type="entry name" value="Galactose-bd-like_sf"/>
</dbReference>
<dbReference type="SUPFAM" id="SSF49899">
    <property type="entry name" value="Concanavalin A-like lectins/glucanases"/>
    <property type="match status" value="1"/>
</dbReference>
<evidence type="ECO:0000256" key="12">
    <source>
        <dbReference type="SAM" id="SignalP"/>
    </source>
</evidence>
<evidence type="ECO:0000256" key="7">
    <source>
        <dbReference type="ARBA" id="ARBA00023295"/>
    </source>
</evidence>
<evidence type="ECO:0000313" key="15">
    <source>
        <dbReference type="Proteomes" id="UP000189857"/>
    </source>
</evidence>
<dbReference type="Pfam" id="PF00457">
    <property type="entry name" value="Glyco_hydro_11"/>
    <property type="match status" value="1"/>
</dbReference>
<evidence type="ECO:0000256" key="8">
    <source>
        <dbReference type="ARBA" id="ARBA00023326"/>
    </source>
</evidence>
<evidence type="ECO:0000256" key="6">
    <source>
        <dbReference type="ARBA" id="ARBA00023277"/>
    </source>
</evidence>
<dbReference type="PROSITE" id="PS51761">
    <property type="entry name" value="GH11_3"/>
    <property type="match status" value="1"/>
</dbReference>
<evidence type="ECO:0000256" key="3">
    <source>
        <dbReference type="ARBA" id="ARBA00012590"/>
    </source>
</evidence>
<dbReference type="InterPro" id="IPR013319">
    <property type="entry name" value="GH11/12"/>
</dbReference>
<dbReference type="PRINTS" id="PR00911">
    <property type="entry name" value="GLHYDRLASE11"/>
</dbReference>
<keyword evidence="5 9" id="KW-0378">Hydrolase</keyword>
<dbReference type="PANTHER" id="PTHR46828:SF2">
    <property type="entry name" value="ENDO-1,4-BETA-XYLANASE A-RELATED"/>
    <property type="match status" value="1"/>
</dbReference>
<dbReference type="Proteomes" id="UP000189857">
    <property type="component" value="Unassembled WGS sequence"/>
</dbReference>
<feature type="chain" id="PRO_5010555742" description="Endo-1,4-beta-xylanase" evidence="12">
    <location>
        <begin position="29"/>
        <end position="392"/>
    </location>
</feature>
<dbReference type="Gene3D" id="2.60.120.260">
    <property type="entry name" value="Galactose-binding domain-like"/>
    <property type="match status" value="1"/>
</dbReference>
<dbReference type="AlphaFoldDB" id="A0A1T4MEY5"/>
<dbReference type="InterPro" id="IPR013320">
    <property type="entry name" value="ConA-like_dom_sf"/>
</dbReference>
<feature type="region of interest" description="Disordered" evidence="11">
    <location>
        <begin position="243"/>
        <end position="270"/>
    </location>
</feature>
<dbReference type="RefSeq" id="WP_078787043.1">
    <property type="nucleotide sequence ID" value="NZ_FMTO01000006.1"/>
</dbReference>
<dbReference type="PANTHER" id="PTHR46828">
    <property type="entry name" value="ENDO-1,4-BETA-XYLANASE A-RELATED"/>
    <property type="match status" value="1"/>
</dbReference>
<evidence type="ECO:0000256" key="5">
    <source>
        <dbReference type="ARBA" id="ARBA00022801"/>
    </source>
</evidence>
<dbReference type="EC" id="3.2.1.8" evidence="3 9"/>
<comment type="pathway">
    <text evidence="2 9 10">Glycan degradation; xylan degradation.</text>
</comment>
<feature type="active site" description="Nucleophile" evidence="9">
    <location>
        <position position="125"/>
    </location>
</feature>
<accession>A0A1T4MEY5</accession>
<keyword evidence="8 9" id="KW-0624">Polysaccharide degradation</keyword>
<organism evidence="14 15">
    <name type="scientific">Eubacterium ruminantium</name>
    <dbReference type="NCBI Taxonomy" id="42322"/>
    <lineage>
        <taxon>Bacteria</taxon>
        <taxon>Bacillati</taxon>
        <taxon>Bacillota</taxon>
        <taxon>Clostridia</taxon>
        <taxon>Eubacteriales</taxon>
        <taxon>Eubacteriaceae</taxon>
        <taxon>Eubacterium</taxon>
    </lineage>
</organism>
<keyword evidence="7 9" id="KW-0326">Glycosidase</keyword>
<dbReference type="GO" id="GO:0031176">
    <property type="term" value="F:endo-1,4-beta-xylanase activity"/>
    <property type="evidence" value="ECO:0007669"/>
    <property type="project" value="UniProtKB-UniRule"/>
</dbReference>
<reference evidence="14 15" key="1">
    <citation type="submission" date="2017-02" db="EMBL/GenBank/DDBJ databases">
        <authorList>
            <person name="Peterson S.W."/>
        </authorList>
    </citation>
    <scope>NUCLEOTIDE SEQUENCE [LARGE SCALE GENOMIC DNA]</scope>
    <source>
        <strain evidence="14 15">ATCC 17233</strain>
    </source>
</reference>
<protein>
    <recommendedName>
        <fullName evidence="3 9">Endo-1,4-beta-xylanase</fullName>
        <ecNumber evidence="3 9">3.2.1.8</ecNumber>
    </recommendedName>
</protein>
<proteinExistence type="inferred from homology"/>
<evidence type="ECO:0000256" key="1">
    <source>
        <dbReference type="ARBA" id="ARBA00000681"/>
    </source>
</evidence>
<dbReference type="InterPro" id="IPR033123">
    <property type="entry name" value="GH11_dom"/>
</dbReference>
<sequence length="392" mass="43464">MQLRKLKGLVAGVVAAFMLFTPNTVSKAANAGYKCYNNESGQIDGVDYTLWKDYGNTSMTLNGGGAFSCSWDNIGNVLFRTGKTLDCTKKYGEYGPITIDYSADYNPNGNSYLCVYGWSRNPLVEYYIVDSWGTWRPPGGQSRGQVYIDGGTYDLYETTRVNQPSIDGNTTFKQYWSVRTSKRTSGRISVSEHFDAWARAGMNLGNLFEVTLNVEGYQSSGYANVKYNVVTFGGYEIGGNGNNNNANNNNNNNNYNNNNNNNNSSNSGSWNGTTVQCEDMKIGGQYAGKINSPFSGVALYENNDSVSYNQYFGYDRHNFSLRACSNNNNLAKIDLYIGGEYKGTFYYGDGYPATYTIKNVQHGLGDQEVKLIVTTDDGTWDGYIDFLEITNP</sequence>
<comment type="similarity">
    <text evidence="9 10">Belongs to the glycosyl hydrolase 11 (cellulase G) family.</text>
</comment>
<evidence type="ECO:0000313" key="14">
    <source>
        <dbReference type="EMBL" id="SJZ65502.1"/>
    </source>
</evidence>
<keyword evidence="4 9" id="KW-0858">Xylan degradation</keyword>
<evidence type="ECO:0000256" key="9">
    <source>
        <dbReference type="PROSITE-ProRule" id="PRU01097"/>
    </source>
</evidence>
<dbReference type="InterPro" id="IPR018208">
    <property type="entry name" value="GH11_AS_1"/>
</dbReference>
<keyword evidence="15" id="KW-1185">Reference proteome</keyword>
<evidence type="ECO:0000256" key="11">
    <source>
        <dbReference type="SAM" id="MobiDB-lite"/>
    </source>
</evidence>
<feature type="domain" description="GH11" evidence="13">
    <location>
        <begin position="34"/>
        <end position="228"/>
    </location>
</feature>
<name>A0A1T4MEY5_9FIRM</name>
<evidence type="ECO:0000256" key="4">
    <source>
        <dbReference type="ARBA" id="ARBA00022651"/>
    </source>
</evidence>
<evidence type="ECO:0000256" key="10">
    <source>
        <dbReference type="RuleBase" id="RU362015"/>
    </source>
</evidence>
<dbReference type="UniPathway" id="UPA00114"/>
<dbReference type="SUPFAM" id="SSF49785">
    <property type="entry name" value="Galactose-binding domain-like"/>
    <property type="match status" value="1"/>
</dbReference>
<dbReference type="InterPro" id="IPR033119">
    <property type="entry name" value="GH11_AS_2"/>
</dbReference>
<dbReference type="PROSITE" id="PS00776">
    <property type="entry name" value="GH11_1"/>
    <property type="match status" value="1"/>
</dbReference>